<evidence type="ECO:0000259" key="1">
    <source>
        <dbReference type="Pfam" id="PF09314"/>
    </source>
</evidence>
<dbReference type="SUPFAM" id="SSF53756">
    <property type="entry name" value="UDP-Glycosyltransferase/glycogen phosphorylase"/>
    <property type="match status" value="1"/>
</dbReference>
<dbReference type="GO" id="GO:0016740">
    <property type="term" value="F:transferase activity"/>
    <property type="evidence" value="ECO:0007669"/>
    <property type="project" value="UniProtKB-KW"/>
</dbReference>
<dbReference type="RefSeq" id="WP_055461765.1">
    <property type="nucleotide sequence ID" value="NZ_CYHG01000002.1"/>
</dbReference>
<accession>A0A0K6II63</accession>
<proteinExistence type="predicted"/>
<keyword evidence="3" id="KW-1185">Reference proteome</keyword>
<gene>
    <name evidence="2" type="ORF">Ga0061065_102131</name>
</gene>
<dbReference type="Pfam" id="PF09314">
    <property type="entry name" value="DUF1972"/>
    <property type="match status" value="1"/>
</dbReference>
<dbReference type="AlphaFoldDB" id="A0A0K6II63"/>
<dbReference type="OrthoDB" id="9792269at2"/>
<feature type="domain" description="DUF1972" evidence="1">
    <location>
        <begin position="1"/>
        <end position="173"/>
    </location>
</feature>
<reference evidence="3" key="1">
    <citation type="submission" date="2015-08" db="EMBL/GenBank/DDBJ databases">
        <authorList>
            <person name="Varghese N."/>
        </authorList>
    </citation>
    <scope>NUCLEOTIDE SEQUENCE [LARGE SCALE GENOMIC DNA]</scope>
    <source>
        <strain evidence="3">JCM 18476</strain>
    </source>
</reference>
<sequence length="353" mass="39920">MKKVFVVGTVGIPSCYGGFETLVENLVETSTSEVKYTVFCSKQEYAVKLDEYKGAKLMYLPFKANGIQSIFYDIYSLVKSLFYRPDVVLILGVSGCVFLPIFKLFSGSKVVVNIDGLEWRRDKWGRMARAFLKLSEKLAVTFSDTVISDNQAIYDHVLHAYKKHSEVIAYGGDHAIVKPLSGNHKGYALALCRIEPENNVELILQAFVDSPVPLKFIGNWHSSEFGRQLKATYSKVAGIELIEPVYDPEELFDYRDQCQFYVHGHSAGGTNPSLVEMMFFAKPIFAFDCNFNRYSTAEQAIYFDSIASLKALIWSLDKTGKNAADKVGRSMSDLALQRYTWKTVRQSYQALYE</sequence>
<dbReference type="EMBL" id="CYHG01000002">
    <property type="protein sequence ID" value="CUB02794.1"/>
    <property type="molecule type" value="Genomic_DNA"/>
</dbReference>
<dbReference type="STRING" id="1137284.GCA_001418205_00636"/>
<organism evidence="2 3">
    <name type="scientific">Marinomonas fungiae</name>
    <dbReference type="NCBI Taxonomy" id="1137284"/>
    <lineage>
        <taxon>Bacteria</taxon>
        <taxon>Pseudomonadati</taxon>
        <taxon>Pseudomonadota</taxon>
        <taxon>Gammaproteobacteria</taxon>
        <taxon>Oceanospirillales</taxon>
        <taxon>Oceanospirillaceae</taxon>
        <taxon>Marinomonas</taxon>
    </lineage>
</organism>
<dbReference type="Proteomes" id="UP000182769">
    <property type="component" value="Unassembled WGS sequence"/>
</dbReference>
<dbReference type="Gene3D" id="3.40.50.2000">
    <property type="entry name" value="Glycogen Phosphorylase B"/>
    <property type="match status" value="2"/>
</dbReference>
<name>A0A0K6II63_9GAMM</name>
<evidence type="ECO:0000313" key="2">
    <source>
        <dbReference type="EMBL" id="CUB02794.1"/>
    </source>
</evidence>
<keyword evidence="2" id="KW-0808">Transferase</keyword>
<dbReference type="InterPro" id="IPR015393">
    <property type="entry name" value="DUF1972"/>
</dbReference>
<evidence type="ECO:0000313" key="3">
    <source>
        <dbReference type="Proteomes" id="UP000182769"/>
    </source>
</evidence>
<protein>
    <submittedName>
        <fullName evidence="2">Glycosyltransferase involved in cell wall bisynthesis</fullName>
    </submittedName>
</protein>